<dbReference type="GO" id="GO:0047545">
    <property type="term" value="F:(S)-2-hydroxyglutarate dehydrogenase activity"/>
    <property type="evidence" value="ECO:0007669"/>
    <property type="project" value="UniProtKB-ARBA"/>
</dbReference>
<dbReference type="PANTHER" id="PTHR43761">
    <property type="entry name" value="D-ISOMER SPECIFIC 2-HYDROXYACID DEHYDROGENASE FAMILY PROTEIN (AFU_ORTHOLOGUE AFUA_1G13630)"/>
    <property type="match status" value="1"/>
</dbReference>
<feature type="domain" description="D-isomer specific 2-hydroxyacid dehydrogenase NAD-binding" evidence="6">
    <location>
        <begin position="109"/>
        <end position="279"/>
    </location>
</feature>
<dbReference type="Gene3D" id="3.40.50.720">
    <property type="entry name" value="NAD(P)-binding Rossmann-like Domain"/>
    <property type="match status" value="2"/>
</dbReference>
<dbReference type="CDD" id="cd05198">
    <property type="entry name" value="formate_dh_like"/>
    <property type="match status" value="1"/>
</dbReference>
<dbReference type="SUPFAM" id="SSF51735">
    <property type="entry name" value="NAD(P)-binding Rossmann-fold domains"/>
    <property type="match status" value="1"/>
</dbReference>
<dbReference type="GO" id="GO:0006564">
    <property type="term" value="P:L-serine biosynthetic process"/>
    <property type="evidence" value="ECO:0007669"/>
    <property type="project" value="UniProtKB-ARBA"/>
</dbReference>
<accession>A0A371PIS1</accession>
<dbReference type="InterPro" id="IPR006139">
    <property type="entry name" value="D-isomer_2_OHA_DH_cat_dom"/>
</dbReference>
<dbReference type="GO" id="GO:0004617">
    <property type="term" value="F:phosphoglycerate dehydrogenase activity"/>
    <property type="evidence" value="ECO:0007669"/>
    <property type="project" value="UniProtKB-ARBA"/>
</dbReference>
<evidence type="ECO:0000259" key="5">
    <source>
        <dbReference type="Pfam" id="PF00389"/>
    </source>
</evidence>
<reference evidence="7 8" key="1">
    <citation type="submission" date="2018-08" db="EMBL/GenBank/DDBJ databases">
        <title>Paenibacillus sp. M4BSY-1, whole genome shotgun sequence.</title>
        <authorList>
            <person name="Tuo L."/>
        </authorList>
    </citation>
    <scope>NUCLEOTIDE SEQUENCE [LARGE SCALE GENOMIC DNA]</scope>
    <source>
        <strain evidence="7 8">M4BSY-1</strain>
    </source>
</reference>
<evidence type="ECO:0000256" key="4">
    <source>
        <dbReference type="RuleBase" id="RU003719"/>
    </source>
</evidence>
<evidence type="ECO:0000259" key="6">
    <source>
        <dbReference type="Pfam" id="PF02826"/>
    </source>
</evidence>
<dbReference type="SUPFAM" id="SSF52283">
    <property type="entry name" value="Formate/glycerate dehydrogenase catalytic domain-like"/>
    <property type="match status" value="1"/>
</dbReference>
<dbReference type="FunFam" id="3.40.50.720:FF:000041">
    <property type="entry name" value="D-3-phosphoglycerate dehydrogenase"/>
    <property type="match status" value="1"/>
</dbReference>
<keyword evidence="8" id="KW-1185">Reference proteome</keyword>
<feature type="domain" description="D-isomer specific 2-hydroxyacid dehydrogenase catalytic" evidence="5">
    <location>
        <begin position="18"/>
        <end position="301"/>
    </location>
</feature>
<dbReference type="OrthoDB" id="9805416at2"/>
<dbReference type="InterPro" id="IPR006140">
    <property type="entry name" value="D-isomer_DH_NAD-bd"/>
</dbReference>
<dbReference type="Pfam" id="PF00389">
    <property type="entry name" value="2-Hacid_dh"/>
    <property type="match status" value="1"/>
</dbReference>
<dbReference type="EMBL" id="QUBQ01000001">
    <property type="protein sequence ID" value="REK76108.1"/>
    <property type="molecule type" value="Genomic_DNA"/>
</dbReference>
<evidence type="ECO:0000313" key="8">
    <source>
        <dbReference type="Proteomes" id="UP000261905"/>
    </source>
</evidence>
<evidence type="ECO:0000256" key="3">
    <source>
        <dbReference type="ARBA" id="ARBA00023027"/>
    </source>
</evidence>
<sequence length="306" mass="33875">MIINMNKLLCAIDSIIELQPSEREWLEQYFRMETVDFQRTPGALLEKYELALVHSKLPAATISYMKACRYIGVRAHNTDYVDQAAAQQQGIVVQGIEQQGAQAVAEHTISLLLAIAKQLLPYHTNVASGRWRDGLRPSYELQGKTLGIIGYGKIGERVATLGRALGMTILIASGRTESAEQAGRFTLEEVLSQSDIVSLHASTRTLTGSLLTKSRIDLLKPQAIVINTARGGLIDYDALEDAIRQGKLYGAGLDVFPEEPVMESRLSQLPNVICTPHLAYYTDETIRLMNHHLIQRAIHFFGQTGS</sequence>
<dbReference type="Proteomes" id="UP000261905">
    <property type="component" value="Unassembled WGS sequence"/>
</dbReference>
<gene>
    <name evidence="7" type="ORF">DX130_03325</name>
</gene>
<evidence type="ECO:0000313" key="7">
    <source>
        <dbReference type="EMBL" id="REK76108.1"/>
    </source>
</evidence>
<comment type="caution">
    <text evidence="7">The sequence shown here is derived from an EMBL/GenBank/DDBJ whole genome shotgun (WGS) entry which is preliminary data.</text>
</comment>
<dbReference type="GO" id="GO:0051287">
    <property type="term" value="F:NAD binding"/>
    <property type="evidence" value="ECO:0007669"/>
    <property type="project" value="InterPro"/>
</dbReference>
<organism evidence="7 8">
    <name type="scientific">Paenibacillus paeoniae</name>
    <dbReference type="NCBI Taxonomy" id="2292705"/>
    <lineage>
        <taxon>Bacteria</taxon>
        <taxon>Bacillati</taxon>
        <taxon>Bacillota</taxon>
        <taxon>Bacilli</taxon>
        <taxon>Bacillales</taxon>
        <taxon>Paenibacillaceae</taxon>
        <taxon>Paenibacillus</taxon>
    </lineage>
</organism>
<dbReference type="AlphaFoldDB" id="A0A371PIS1"/>
<name>A0A371PIS1_9BACL</name>
<evidence type="ECO:0000256" key="2">
    <source>
        <dbReference type="ARBA" id="ARBA00023002"/>
    </source>
</evidence>
<evidence type="ECO:0000256" key="1">
    <source>
        <dbReference type="ARBA" id="ARBA00005854"/>
    </source>
</evidence>
<dbReference type="PANTHER" id="PTHR43761:SF1">
    <property type="entry name" value="D-ISOMER SPECIFIC 2-HYDROXYACID DEHYDROGENASE CATALYTIC DOMAIN-CONTAINING PROTEIN-RELATED"/>
    <property type="match status" value="1"/>
</dbReference>
<dbReference type="InterPro" id="IPR050418">
    <property type="entry name" value="D-iso_2-hydroxyacid_DH_PdxB"/>
</dbReference>
<proteinExistence type="inferred from homology"/>
<keyword evidence="3" id="KW-0520">NAD</keyword>
<comment type="similarity">
    <text evidence="1 4">Belongs to the D-isomer specific 2-hydroxyacid dehydrogenase family.</text>
</comment>
<protein>
    <submittedName>
        <fullName evidence="7">Phosphoglycerate dehydrogenase</fullName>
    </submittedName>
</protein>
<dbReference type="Pfam" id="PF02826">
    <property type="entry name" value="2-Hacid_dh_C"/>
    <property type="match status" value="1"/>
</dbReference>
<keyword evidence="2 4" id="KW-0560">Oxidoreductase</keyword>
<dbReference type="InterPro" id="IPR036291">
    <property type="entry name" value="NAD(P)-bd_dom_sf"/>
</dbReference>